<evidence type="ECO:0000313" key="1">
    <source>
        <dbReference type="EMBL" id="KAK7079388.1"/>
    </source>
</evidence>
<organism evidence="1 2">
    <name type="scientific">Halocaridina rubra</name>
    <name type="common">Hawaiian red shrimp</name>
    <dbReference type="NCBI Taxonomy" id="373956"/>
    <lineage>
        <taxon>Eukaryota</taxon>
        <taxon>Metazoa</taxon>
        <taxon>Ecdysozoa</taxon>
        <taxon>Arthropoda</taxon>
        <taxon>Crustacea</taxon>
        <taxon>Multicrustacea</taxon>
        <taxon>Malacostraca</taxon>
        <taxon>Eumalacostraca</taxon>
        <taxon>Eucarida</taxon>
        <taxon>Decapoda</taxon>
        <taxon>Pleocyemata</taxon>
        <taxon>Caridea</taxon>
        <taxon>Atyoidea</taxon>
        <taxon>Atyidae</taxon>
        <taxon>Halocaridina</taxon>
    </lineage>
</organism>
<dbReference type="AlphaFoldDB" id="A0AAN9A9E1"/>
<protein>
    <submittedName>
        <fullName evidence="1">Uncharacterized protein</fullName>
    </submittedName>
</protein>
<sequence length="148" mass="17046">DIHAVFGADLYCYKQCVNKYILKYERLKEKCFDDISTNHKKEAWTNIVSDIEKGLTNGNGYELGFVKDAMNKQLEMSSVTNCEVKILLTDHFTDQICFSQPKQLNKYELFFSKGVSPENMADEIRGTDPIRECAAIIRQCLLQVDFDL</sequence>
<accession>A0AAN9A9E1</accession>
<gene>
    <name evidence="1" type="ORF">SK128_028582</name>
</gene>
<keyword evidence="2" id="KW-1185">Reference proteome</keyword>
<name>A0AAN9A9E1_HALRR</name>
<comment type="caution">
    <text evidence="1">The sequence shown here is derived from an EMBL/GenBank/DDBJ whole genome shotgun (WGS) entry which is preliminary data.</text>
</comment>
<evidence type="ECO:0000313" key="2">
    <source>
        <dbReference type="Proteomes" id="UP001381693"/>
    </source>
</evidence>
<dbReference type="Proteomes" id="UP001381693">
    <property type="component" value="Unassembled WGS sequence"/>
</dbReference>
<feature type="non-terminal residue" evidence="1">
    <location>
        <position position="1"/>
    </location>
</feature>
<proteinExistence type="predicted"/>
<dbReference type="EMBL" id="JAXCGZ010007208">
    <property type="protein sequence ID" value="KAK7079388.1"/>
    <property type="molecule type" value="Genomic_DNA"/>
</dbReference>
<reference evidence="1 2" key="1">
    <citation type="submission" date="2023-11" db="EMBL/GenBank/DDBJ databases">
        <title>Halocaridina rubra genome assembly.</title>
        <authorList>
            <person name="Smith C."/>
        </authorList>
    </citation>
    <scope>NUCLEOTIDE SEQUENCE [LARGE SCALE GENOMIC DNA]</scope>
    <source>
        <strain evidence="1">EP-1</strain>
        <tissue evidence="1">Whole</tissue>
    </source>
</reference>